<evidence type="ECO:0000313" key="2">
    <source>
        <dbReference type="EMBL" id="PON35173.1"/>
    </source>
</evidence>
<comment type="caution">
    <text evidence="2">The sequence shown here is derived from an EMBL/GenBank/DDBJ whole genome shotgun (WGS) entry which is preliminary data.</text>
</comment>
<feature type="compositionally biased region" description="Polar residues" evidence="1">
    <location>
        <begin position="23"/>
        <end position="33"/>
    </location>
</feature>
<proteinExistence type="predicted"/>
<reference evidence="3" key="1">
    <citation type="submission" date="2016-06" db="EMBL/GenBank/DDBJ databases">
        <title>Parallel loss of symbiosis genes in relatives of nitrogen-fixing non-legume Parasponia.</title>
        <authorList>
            <person name="Van Velzen R."/>
            <person name="Holmer R."/>
            <person name="Bu F."/>
            <person name="Rutten L."/>
            <person name="Van Zeijl A."/>
            <person name="Liu W."/>
            <person name="Santuari L."/>
            <person name="Cao Q."/>
            <person name="Sharma T."/>
            <person name="Shen D."/>
            <person name="Roswanjaya Y."/>
            <person name="Wardhani T."/>
            <person name="Kalhor M.S."/>
            <person name="Jansen J."/>
            <person name="Van den Hoogen J."/>
            <person name="Gungor B."/>
            <person name="Hartog M."/>
            <person name="Hontelez J."/>
            <person name="Verver J."/>
            <person name="Yang W.-C."/>
            <person name="Schijlen E."/>
            <person name="Repin R."/>
            <person name="Schilthuizen M."/>
            <person name="Schranz E."/>
            <person name="Heidstra R."/>
            <person name="Miyata K."/>
            <person name="Fedorova E."/>
            <person name="Kohlen W."/>
            <person name="Bisseling T."/>
            <person name="Smit S."/>
            <person name="Geurts R."/>
        </authorList>
    </citation>
    <scope>NUCLEOTIDE SEQUENCE [LARGE SCALE GENOMIC DNA]</scope>
    <source>
        <strain evidence="3">cv. RG33-2</strain>
    </source>
</reference>
<feature type="region of interest" description="Disordered" evidence="1">
    <location>
        <begin position="23"/>
        <end position="59"/>
    </location>
</feature>
<protein>
    <submittedName>
        <fullName evidence="2">Uncharacterized protein</fullName>
    </submittedName>
</protein>
<feature type="compositionally biased region" description="Pro residues" evidence="1">
    <location>
        <begin position="34"/>
        <end position="48"/>
    </location>
</feature>
<evidence type="ECO:0000256" key="1">
    <source>
        <dbReference type="SAM" id="MobiDB-lite"/>
    </source>
</evidence>
<name>A0A2P5AF61_TREOI</name>
<organism evidence="2 3">
    <name type="scientific">Trema orientale</name>
    <name type="common">Charcoal tree</name>
    <name type="synonym">Celtis orientalis</name>
    <dbReference type="NCBI Taxonomy" id="63057"/>
    <lineage>
        <taxon>Eukaryota</taxon>
        <taxon>Viridiplantae</taxon>
        <taxon>Streptophyta</taxon>
        <taxon>Embryophyta</taxon>
        <taxon>Tracheophyta</taxon>
        <taxon>Spermatophyta</taxon>
        <taxon>Magnoliopsida</taxon>
        <taxon>eudicotyledons</taxon>
        <taxon>Gunneridae</taxon>
        <taxon>Pentapetalae</taxon>
        <taxon>rosids</taxon>
        <taxon>fabids</taxon>
        <taxon>Rosales</taxon>
        <taxon>Cannabaceae</taxon>
        <taxon>Trema</taxon>
    </lineage>
</organism>
<evidence type="ECO:0000313" key="3">
    <source>
        <dbReference type="Proteomes" id="UP000237000"/>
    </source>
</evidence>
<dbReference type="InParanoid" id="A0A2P5AF61"/>
<dbReference type="AlphaFoldDB" id="A0A2P5AF61"/>
<gene>
    <name evidence="2" type="ORF">TorRG33x02_351930</name>
</gene>
<sequence>MQGILSSLVLDVNMSTPAPIHLGSTSTSFGTMPQSPPLPPRFADPPPTHQEYESEETDDEDLGLQTFFYFQTTLYIFSF</sequence>
<accession>A0A2P5AF61</accession>
<dbReference type="EMBL" id="JXTC01000895">
    <property type="protein sequence ID" value="PON35173.1"/>
    <property type="molecule type" value="Genomic_DNA"/>
</dbReference>
<keyword evidence="3" id="KW-1185">Reference proteome</keyword>
<dbReference type="Proteomes" id="UP000237000">
    <property type="component" value="Unassembled WGS sequence"/>
</dbReference>